<organism evidence="2 3">
    <name type="scientific">Carya illinoinensis</name>
    <name type="common">Pecan</name>
    <dbReference type="NCBI Taxonomy" id="32201"/>
    <lineage>
        <taxon>Eukaryota</taxon>
        <taxon>Viridiplantae</taxon>
        <taxon>Streptophyta</taxon>
        <taxon>Embryophyta</taxon>
        <taxon>Tracheophyta</taxon>
        <taxon>Spermatophyta</taxon>
        <taxon>Magnoliopsida</taxon>
        <taxon>eudicotyledons</taxon>
        <taxon>Gunneridae</taxon>
        <taxon>Pentapetalae</taxon>
        <taxon>rosids</taxon>
        <taxon>fabids</taxon>
        <taxon>Fagales</taxon>
        <taxon>Juglandaceae</taxon>
        <taxon>Carya</taxon>
    </lineage>
</organism>
<gene>
    <name evidence="2" type="ORF">I3842_03G088100</name>
</gene>
<sequence length="922" mass="103233">MGAEVQCKMYLQGYYSLKDLDNNAGKGTWPLHQEQKILRSGQPQYQDMFLTRPDIHRYEEYEKELLRQTILKHETIFRHQLHELHRLYKIQMDLMNHIRSKEPHKHLMLAGTLQSSNGLTHMSTLSLMDSCYGRPSTLGVHTFRSHFNSVKGTIMQSNFGPTQGIVKHKDHKPLVPKSIELQRRFFDLEVPADEFISNDVEPQRVSELSGVHDHPSNRVNGIACKRDGNLSICAGPCESSQTPKVHDPATCFPFGRSKIEQHRKRTIFGVENSDINRDSSFVASHALGLQNALVPKFDVANSESFTILPGTKPSGSSRQHLISTEGNLCSNTCPQSNKSSITLMQSSEMIGELLKDNSSRSLPDARAKVSYQNDVCLGSQSESKELKGCHPSVWLGFPNEIHDRHFTFGKFQQHNPQNYLGVSGSMTDVSSPKEVDMDAVSLNNPFKVICQQNLISVDWSRNRENSQGACSWLRPMPICNGKYSREREGLSSWQNHCLQVVHRQEMIKDPPQSFVQDSSSATHADDSEHGKIEIGDCSIDQKILGFPITDKPHVLNDLPSHSSPSKPSCLASAIDNGNLVKFGLSMTDLADDPLLPRSGQRDDRPASRYQIDLNICVTEEEVLFTPSSPIATKIDLEVPVVNETEIIITPVEGSPESKSREPFDVLKDESRVLHEGPIMVAADALVSISSSHMHNLPGNAADNLQEHATCHQSEASLTDSLHWLADIISSSKGDNEKETVEVSMGKGNSFQEELIHDGVDYFEFMTLNLVEGRVEDYCCKPQTLENPKDENTLPRKHRRGQTRRGRQRKDFQRDILPSLTSLSRNEVTEDLQTIEGLIKATGGTWQSRLVHRNSGMSCSGRGRRRSGVSHPSSIETPVCLRSAQQLKCIEVGFEEKSLTGWGKKTRPPPRQRCLINSPLPLK</sequence>
<dbReference type="Proteomes" id="UP000811246">
    <property type="component" value="Chromosome 3"/>
</dbReference>
<proteinExistence type="predicted"/>
<name>A0A922FHP0_CARIL</name>
<accession>A0A922FHP0</accession>
<reference evidence="2" key="1">
    <citation type="submission" date="2021-01" db="EMBL/GenBank/DDBJ databases">
        <authorList>
            <person name="Lovell J.T."/>
            <person name="Bentley N."/>
            <person name="Bhattarai G."/>
            <person name="Jenkins J.W."/>
            <person name="Sreedasyam A."/>
            <person name="Alarcon Y."/>
            <person name="Bock C."/>
            <person name="Boston L."/>
            <person name="Carlson J."/>
            <person name="Cervantes K."/>
            <person name="Clermont K."/>
            <person name="Krom N."/>
            <person name="Kubenka K."/>
            <person name="Mamidi S."/>
            <person name="Mattison C."/>
            <person name="Monteros M."/>
            <person name="Pisani C."/>
            <person name="Plott C."/>
            <person name="Rajasekar S."/>
            <person name="Rhein H.S."/>
            <person name="Rohla C."/>
            <person name="Song M."/>
            <person name="Hilaire R.S."/>
            <person name="Shu S."/>
            <person name="Wells L."/>
            <person name="Wang X."/>
            <person name="Webber J."/>
            <person name="Heerema R.J."/>
            <person name="Klein P."/>
            <person name="Conner P."/>
            <person name="Grauke L."/>
            <person name="Grimwood J."/>
            <person name="Schmutz J."/>
            <person name="Randall J.J."/>
        </authorList>
    </citation>
    <scope>NUCLEOTIDE SEQUENCE</scope>
    <source>
        <tissue evidence="2">Leaf</tissue>
    </source>
</reference>
<evidence type="ECO:0000313" key="3">
    <source>
        <dbReference type="Proteomes" id="UP000811246"/>
    </source>
</evidence>
<feature type="region of interest" description="Disordered" evidence="1">
    <location>
        <begin position="900"/>
        <end position="922"/>
    </location>
</feature>
<evidence type="ECO:0000256" key="1">
    <source>
        <dbReference type="SAM" id="MobiDB-lite"/>
    </source>
</evidence>
<feature type="region of interest" description="Disordered" evidence="1">
    <location>
        <begin position="511"/>
        <end position="530"/>
    </location>
</feature>
<evidence type="ECO:0000313" key="2">
    <source>
        <dbReference type="EMBL" id="KAG6720957.1"/>
    </source>
</evidence>
<feature type="compositionally biased region" description="Basic residues" evidence="1">
    <location>
        <begin position="794"/>
        <end position="807"/>
    </location>
</feature>
<dbReference type="AlphaFoldDB" id="A0A922FHP0"/>
<dbReference type="Pfam" id="PF05904">
    <property type="entry name" value="DUF863"/>
    <property type="match status" value="2"/>
</dbReference>
<protein>
    <submittedName>
        <fullName evidence="2">Uncharacterized protein</fullName>
    </submittedName>
</protein>
<dbReference type="EMBL" id="CM031827">
    <property type="protein sequence ID" value="KAG6720957.1"/>
    <property type="molecule type" value="Genomic_DNA"/>
</dbReference>
<comment type="caution">
    <text evidence="2">The sequence shown here is derived from an EMBL/GenBank/DDBJ whole genome shotgun (WGS) entry which is preliminary data.</text>
</comment>
<feature type="compositionally biased region" description="Polar residues" evidence="1">
    <location>
        <begin position="513"/>
        <end position="522"/>
    </location>
</feature>
<feature type="region of interest" description="Disordered" evidence="1">
    <location>
        <begin position="782"/>
        <end position="809"/>
    </location>
</feature>
<dbReference type="InterPro" id="IPR008581">
    <property type="entry name" value="DUF863_pln"/>
</dbReference>
<dbReference type="PANTHER" id="PTHR33167:SF70">
    <property type="entry name" value="DUF3741 DOMAIN-CONTAINING PROTEIN"/>
    <property type="match status" value="1"/>
</dbReference>
<dbReference type="PANTHER" id="PTHR33167">
    <property type="entry name" value="TRANSCRIPTION FACTOR, PUTATIVE (DUF863)-RELATED"/>
    <property type="match status" value="1"/>
</dbReference>